<dbReference type="NCBIfam" id="NF004469">
    <property type="entry name" value="PRK05800.1"/>
    <property type="match status" value="1"/>
</dbReference>
<reference evidence="19" key="1">
    <citation type="journal article" date="2015" name="Nature">
        <title>Complex archaea that bridge the gap between prokaryotes and eukaryotes.</title>
        <authorList>
            <person name="Spang A."/>
            <person name="Saw J.H."/>
            <person name="Jorgensen S.L."/>
            <person name="Zaremba-Niedzwiedzka K."/>
            <person name="Martijn J."/>
            <person name="Lind A.E."/>
            <person name="van Eijk R."/>
            <person name="Schleper C."/>
            <person name="Guy L."/>
            <person name="Ettema T.J."/>
        </authorList>
    </citation>
    <scope>NUCLEOTIDE SEQUENCE</scope>
</reference>
<dbReference type="GO" id="GO:0005525">
    <property type="term" value="F:GTP binding"/>
    <property type="evidence" value="ECO:0007669"/>
    <property type="project" value="UniProtKB-KW"/>
</dbReference>
<dbReference type="GO" id="GO:0005524">
    <property type="term" value="F:ATP binding"/>
    <property type="evidence" value="ECO:0007669"/>
    <property type="project" value="UniProtKB-KW"/>
</dbReference>
<evidence type="ECO:0000256" key="15">
    <source>
        <dbReference type="ARBA" id="ARBA00023134"/>
    </source>
</evidence>
<evidence type="ECO:0000256" key="6">
    <source>
        <dbReference type="ARBA" id="ARBA00005159"/>
    </source>
</evidence>
<evidence type="ECO:0000256" key="17">
    <source>
        <dbReference type="ARBA" id="ARBA00030571"/>
    </source>
</evidence>
<dbReference type="InterPro" id="IPR003203">
    <property type="entry name" value="CobU/CobP"/>
</dbReference>
<evidence type="ECO:0000256" key="3">
    <source>
        <dbReference type="ARBA" id="ARBA00001522"/>
    </source>
</evidence>
<evidence type="ECO:0000256" key="4">
    <source>
        <dbReference type="ARBA" id="ARBA00003889"/>
    </source>
</evidence>
<evidence type="ECO:0000256" key="18">
    <source>
        <dbReference type="SAM" id="Coils"/>
    </source>
</evidence>
<comment type="pathway">
    <text evidence="5">Cofactor biosynthesis; adenosylcobalamin biosynthesis; adenosylcobalamin from cob(II)yrinate a,c-diamide: step 6/7.</text>
</comment>
<evidence type="ECO:0000256" key="13">
    <source>
        <dbReference type="ARBA" id="ARBA00022777"/>
    </source>
</evidence>
<keyword evidence="13" id="KW-0418">Kinase</keyword>
<dbReference type="CDD" id="cd00544">
    <property type="entry name" value="CobU"/>
    <property type="match status" value="1"/>
</dbReference>
<dbReference type="GO" id="GO:0009236">
    <property type="term" value="P:cobalamin biosynthetic process"/>
    <property type="evidence" value="ECO:0007669"/>
    <property type="project" value="UniProtKB-KW"/>
</dbReference>
<comment type="similarity">
    <text evidence="7">Belongs to the CobU/CobP family.</text>
</comment>
<keyword evidence="10" id="KW-0169">Cobalamin biosynthesis</keyword>
<keyword evidence="15" id="KW-0342">GTP-binding</keyword>
<keyword evidence="11" id="KW-0808">Transferase</keyword>
<comment type="function">
    <text evidence="4">Catalyzes ATP-dependent phosphorylation of adenosylcobinamide and addition of GMP to adenosylcobinamide phosphate.</text>
</comment>
<sequence>MIKGLTLILGGVRSGKSSYALSLAKQKTNRVTFLATAKASDLEMKERIEKHKQSRPEEWQTIEGENLVWAIGKAKDNADLIIIDCLTIFTAGILFNEKKEALQKNDVDLEKTALKEIDNLVNEIDNANKDVIIVSSEVGQGVVPAHPSGRAFRDILGLVNQRIARHAEKTYLMIAGIPVELNKLREPCQPKL</sequence>
<evidence type="ECO:0000256" key="12">
    <source>
        <dbReference type="ARBA" id="ARBA00022741"/>
    </source>
</evidence>
<proteinExistence type="inferred from homology"/>
<accession>A0A0F9QJG9</accession>
<dbReference type="EC" id="2.7.1.156" evidence="8"/>
<dbReference type="AlphaFoldDB" id="A0A0F9QJG9"/>
<dbReference type="Pfam" id="PF02283">
    <property type="entry name" value="CobU"/>
    <property type="match status" value="1"/>
</dbReference>
<dbReference type="InterPro" id="IPR027417">
    <property type="entry name" value="P-loop_NTPase"/>
</dbReference>
<comment type="catalytic activity">
    <reaction evidence="3">
        <text>adenosylcob(III)inamide + GTP = adenosylcob(III)inamide phosphate + GDP + H(+)</text>
        <dbReference type="Rhea" id="RHEA:15765"/>
        <dbReference type="ChEBI" id="CHEBI:2480"/>
        <dbReference type="ChEBI" id="CHEBI:15378"/>
        <dbReference type="ChEBI" id="CHEBI:37565"/>
        <dbReference type="ChEBI" id="CHEBI:58189"/>
        <dbReference type="ChEBI" id="CHEBI:58502"/>
        <dbReference type="EC" id="2.7.1.156"/>
    </reaction>
</comment>
<keyword evidence="12" id="KW-0547">Nucleotide-binding</keyword>
<name>A0A0F9QJG9_9ZZZZ</name>
<evidence type="ECO:0000256" key="8">
    <source>
        <dbReference type="ARBA" id="ARBA00012016"/>
    </source>
</evidence>
<dbReference type="Gene3D" id="3.40.50.300">
    <property type="entry name" value="P-loop containing nucleotide triphosphate hydrolases"/>
    <property type="match status" value="1"/>
</dbReference>
<keyword evidence="14" id="KW-0067">ATP-binding</keyword>
<evidence type="ECO:0000256" key="1">
    <source>
        <dbReference type="ARBA" id="ARBA00000312"/>
    </source>
</evidence>
<evidence type="ECO:0000256" key="16">
    <source>
        <dbReference type="ARBA" id="ARBA00029570"/>
    </source>
</evidence>
<evidence type="ECO:0000256" key="7">
    <source>
        <dbReference type="ARBA" id="ARBA00007490"/>
    </source>
</evidence>
<dbReference type="SUPFAM" id="SSF52540">
    <property type="entry name" value="P-loop containing nucleoside triphosphate hydrolases"/>
    <property type="match status" value="1"/>
</dbReference>
<evidence type="ECO:0000256" key="11">
    <source>
        <dbReference type="ARBA" id="ARBA00022679"/>
    </source>
</evidence>
<keyword evidence="18" id="KW-0175">Coiled coil</keyword>
<dbReference type="PANTHER" id="PTHR34848">
    <property type="match status" value="1"/>
</dbReference>
<organism evidence="19">
    <name type="scientific">marine sediment metagenome</name>
    <dbReference type="NCBI Taxonomy" id="412755"/>
    <lineage>
        <taxon>unclassified sequences</taxon>
        <taxon>metagenomes</taxon>
        <taxon>ecological metagenomes</taxon>
    </lineage>
</organism>
<dbReference type="PIRSF" id="PIRSF006135">
    <property type="entry name" value="CobU"/>
    <property type="match status" value="1"/>
</dbReference>
<dbReference type="GO" id="GO:0008820">
    <property type="term" value="F:cobinamide phosphate guanylyltransferase activity"/>
    <property type="evidence" value="ECO:0007669"/>
    <property type="project" value="UniProtKB-EC"/>
</dbReference>
<feature type="coiled-coil region" evidence="18">
    <location>
        <begin position="110"/>
        <end position="137"/>
    </location>
</feature>
<gene>
    <name evidence="19" type="ORF">LCGC14_1087150</name>
</gene>
<comment type="pathway">
    <text evidence="6">Cofactor biosynthesis; adenosylcobalamin biosynthesis; adenosylcobalamin from cob(II)yrinate a,c-diamide: step 5/7.</text>
</comment>
<evidence type="ECO:0000256" key="10">
    <source>
        <dbReference type="ARBA" id="ARBA00022573"/>
    </source>
</evidence>
<evidence type="ECO:0000313" key="19">
    <source>
        <dbReference type="EMBL" id="KKN05458.1"/>
    </source>
</evidence>
<comment type="catalytic activity">
    <reaction evidence="1">
        <text>adenosylcob(III)inamide + ATP = adenosylcob(III)inamide phosphate + ADP + H(+)</text>
        <dbReference type="Rhea" id="RHEA:15769"/>
        <dbReference type="ChEBI" id="CHEBI:2480"/>
        <dbReference type="ChEBI" id="CHEBI:15378"/>
        <dbReference type="ChEBI" id="CHEBI:30616"/>
        <dbReference type="ChEBI" id="CHEBI:58502"/>
        <dbReference type="ChEBI" id="CHEBI:456216"/>
        <dbReference type="EC" id="2.7.1.156"/>
    </reaction>
</comment>
<protein>
    <recommendedName>
        <fullName evidence="16">Adenosylcobinamide kinase</fullName>
        <ecNumber evidence="8">2.7.1.156</ecNumber>
        <ecNumber evidence="9">2.7.7.62</ecNumber>
    </recommendedName>
    <alternativeName>
        <fullName evidence="17">Adenosylcobinamide-phosphate guanylyltransferase</fullName>
    </alternativeName>
</protein>
<dbReference type="PANTHER" id="PTHR34848:SF1">
    <property type="entry name" value="BIFUNCTIONAL ADENOSYLCOBALAMIN BIOSYNTHESIS PROTEIN COBU"/>
    <property type="match status" value="1"/>
</dbReference>
<dbReference type="EC" id="2.7.7.62" evidence="9"/>
<evidence type="ECO:0000256" key="9">
    <source>
        <dbReference type="ARBA" id="ARBA00012523"/>
    </source>
</evidence>
<evidence type="ECO:0000256" key="2">
    <source>
        <dbReference type="ARBA" id="ARBA00000711"/>
    </source>
</evidence>
<evidence type="ECO:0000256" key="5">
    <source>
        <dbReference type="ARBA" id="ARBA00004692"/>
    </source>
</evidence>
<dbReference type="GO" id="GO:0043752">
    <property type="term" value="F:adenosylcobinamide kinase activity"/>
    <property type="evidence" value="ECO:0007669"/>
    <property type="project" value="UniProtKB-EC"/>
</dbReference>
<comment type="caution">
    <text evidence="19">The sequence shown here is derived from an EMBL/GenBank/DDBJ whole genome shotgun (WGS) entry which is preliminary data.</text>
</comment>
<evidence type="ECO:0000256" key="14">
    <source>
        <dbReference type="ARBA" id="ARBA00022840"/>
    </source>
</evidence>
<dbReference type="EMBL" id="LAZR01004803">
    <property type="protein sequence ID" value="KKN05458.1"/>
    <property type="molecule type" value="Genomic_DNA"/>
</dbReference>
<comment type="catalytic activity">
    <reaction evidence="2">
        <text>adenosylcob(III)inamide phosphate + GTP + H(+) = adenosylcob(III)inamide-GDP + diphosphate</text>
        <dbReference type="Rhea" id="RHEA:22712"/>
        <dbReference type="ChEBI" id="CHEBI:15378"/>
        <dbReference type="ChEBI" id="CHEBI:33019"/>
        <dbReference type="ChEBI" id="CHEBI:37565"/>
        <dbReference type="ChEBI" id="CHEBI:58502"/>
        <dbReference type="ChEBI" id="CHEBI:60487"/>
        <dbReference type="EC" id="2.7.7.62"/>
    </reaction>
</comment>